<evidence type="ECO:0000313" key="3">
    <source>
        <dbReference type="Proteomes" id="UP000007089"/>
    </source>
</evidence>
<keyword evidence="1" id="KW-0472">Membrane</keyword>
<name>B8J7F1_ANAD2</name>
<sequence>MSLHTLLAFVALAGSALLFATGGRVLATIALVASGLEVLMALGVLQLRVVQLPLGLVLGLALALPGLVAWFRATAKPAISAATVVALVGTVQVVAYAALHR</sequence>
<proteinExistence type="predicted"/>
<protein>
    <submittedName>
        <fullName evidence="2">Uncharacterized protein</fullName>
    </submittedName>
</protein>
<feature type="transmembrane region" description="Helical" evidence="1">
    <location>
        <begin position="78"/>
        <end position="99"/>
    </location>
</feature>
<gene>
    <name evidence="2" type="ordered locus">A2cp1_3807</name>
</gene>
<dbReference type="RefSeq" id="WP_015934883.1">
    <property type="nucleotide sequence ID" value="NC_011891.1"/>
</dbReference>
<evidence type="ECO:0000256" key="1">
    <source>
        <dbReference type="SAM" id="Phobius"/>
    </source>
</evidence>
<evidence type="ECO:0000313" key="2">
    <source>
        <dbReference type="EMBL" id="ACL67131.1"/>
    </source>
</evidence>
<organism evidence="2 3">
    <name type="scientific">Anaeromyxobacter dehalogenans (strain ATCC BAA-258 / DSM 21875 / 2CP-1)</name>
    <dbReference type="NCBI Taxonomy" id="455488"/>
    <lineage>
        <taxon>Bacteria</taxon>
        <taxon>Pseudomonadati</taxon>
        <taxon>Myxococcota</taxon>
        <taxon>Myxococcia</taxon>
        <taxon>Myxococcales</taxon>
        <taxon>Cystobacterineae</taxon>
        <taxon>Anaeromyxobacteraceae</taxon>
        <taxon>Anaeromyxobacter</taxon>
    </lineage>
</organism>
<feature type="transmembrane region" description="Helical" evidence="1">
    <location>
        <begin position="51"/>
        <end position="71"/>
    </location>
</feature>
<accession>B8J7F1</accession>
<reference evidence="2" key="1">
    <citation type="submission" date="2009-01" db="EMBL/GenBank/DDBJ databases">
        <title>Complete sequence of Anaeromyxobacter dehalogenans 2CP-1.</title>
        <authorList>
            <consortium name="US DOE Joint Genome Institute"/>
            <person name="Lucas S."/>
            <person name="Copeland A."/>
            <person name="Lapidus A."/>
            <person name="Glavina del Rio T."/>
            <person name="Dalin E."/>
            <person name="Tice H."/>
            <person name="Bruce D."/>
            <person name="Goodwin L."/>
            <person name="Pitluck S."/>
            <person name="Saunders E."/>
            <person name="Brettin T."/>
            <person name="Detter J.C."/>
            <person name="Han C."/>
            <person name="Larimer F."/>
            <person name="Land M."/>
            <person name="Hauser L."/>
            <person name="Kyrpides N."/>
            <person name="Ovchinnikova G."/>
            <person name="Beliaev A.S."/>
            <person name="Richardson P."/>
        </authorList>
    </citation>
    <scope>NUCLEOTIDE SEQUENCE</scope>
    <source>
        <strain evidence="2">2CP-1</strain>
    </source>
</reference>
<dbReference type="AlphaFoldDB" id="B8J7F1"/>
<keyword evidence="3" id="KW-1185">Reference proteome</keyword>
<dbReference type="EMBL" id="CP001359">
    <property type="protein sequence ID" value="ACL67131.1"/>
    <property type="molecule type" value="Genomic_DNA"/>
</dbReference>
<dbReference type="HOGENOM" id="CLU_164520_0_0_7"/>
<keyword evidence="1" id="KW-0812">Transmembrane</keyword>
<dbReference type="KEGG" id="acp:A2cp1_3807"/>
<dbReference type="Proteomes" id="UP000007089">
    <property type="component" value="Chromosome"/>
</dbReference>
<keyword evidence="1" id="KW-1133">Transmembrane helix</keyword>